<organism evidence="1 4">
    <name type="scientific">Klebsiella pneumoniae</name>
    <dbReference type="NCBI Taxonomy" id="573"/>
    <lineage>
        <taxon>Bacteria</taxon>
        <taxon>Pseudomonadati</taxon>
        <taxon>Pseudomonadota</taxon>
        <taxon>Gammaproteobacteria</taxon>
        <taxon>Enterobacterales</taxon>
        <taxon>Enterobacteriaceae</taxon>
        <taxon>Klebsiella/Raoultella group</taxon>
        <taxon>Klebsiella</taxon>
        <taxon>Klebsiella pneumoniae complex</taxon>
    </lineage>
</organism>
<evidence type="ECO:0000313" key="3">
    <source>
        <dbReference type="Proteomes" id="UP000258253"/>
    </source>
</evidence>
<sequence length="333" mass="38344">MTSKSDFFDASDLFNLPEEFDIPDTFCRADEFSKKSKVSLEDIISTWLDDKISLYVNLRSEYCRIIRYANKKEHRYNTFDIRAGGDFYQHKDSPQFAVRTFIPCDKSEINEYPVFNGSSFFKYVYNGYASGFWRLQPTSTTRLARQNYNLKNANESWETIPGEVKIFGRDESDCLLFNKDTYVSFERIYIADSGCEILCELFPSNEASNIEKYDPPINRVAMVLLINELFSINGNVTYSNVSTILLSNGIEVTQSTIKKVLEETSEKRDQPYKHQPQHSKIASCLITLYCKGKNLAKTPSNVAQILNELARSSPREWSIIFTSKMAANLMKIK</sequence>
<name>A0A4S7VS73_KLEPN</name>
<proteinExistence type="predicted"/>
<gene>
    <name evidence="1" type="ORF">SAMEA3499901_05282</name>
    <name evidence="2" type="ORF">SAMEA3538828_03928</name>
</gene>
<dbReference type="Proteomes" id="UP000259975">
    <property type="component" value="Unassembled WGS sequence"/>
</dbReference>
<dbReference type="AlphaFoldDB" id="A0A4S7VS73"/>
<dbReference type="RefSeq" id="WP_020324798.1">
    <property type="nucleotide sequence ID" value="NZ_AP022139.1"/>
</dbReference>
<evidence type="ECO:0000313" key="2">
    <source>
        <dbReference type="EMBL" id="SYR44921.1"/>
    </source>
</evidence>
<comment type="caution">
    <text evidence="1">The sequence shown here is derived from an EMBL/GenBank/DDBJ whole genome shotgun (WGS) entry which is preliminary data.</text>
</comment>
<accession>A0A4S7VS73</accession>
<evidence type="ECO:0000313" key="1">
    <source>
        <dbReference type="EMBL" id="SXN34225.1"/>
    </source>
</evidence>
<reference evidence="3 4" key="1">
    <citation type="submission" date="2018-08" db="EMBL/GenBank/DDBJ databases">
        <authorList>
            <consortium name="Pathogen Informatics"/>
        </authorList>
    </citation>
    <scope>NUCLEOTIDE SEQUENCE [LARGE SCALE GENOMIC DNA]</scope>
    <source>
        <strain evidence="1 4">EuSCAPE_AT029</strain>
        <strain evidence="2 3">EuSCAPE_HU047</strain>
    </source>
</reference>
<evidence type="ECO:0000313" key="4">
    <source>
        <dbReference type="Proteomes" id="UP000259975"/>
    </source>
</evidence>
<protein>
    <submittedName>
        <fullName evidence="1">Uncharacterized protein</fullName>
    </submittedName>
</protein>
<dbReference type="Proteomes" id="UP000258253">
    <property type="component" value="Unassembled WGS sequence"/>
</dbReference>
<dbReference type="EMBL" id="UKGE01000044">
    <property type="protein sequence ID" value="SXN34225.1"/>
    <property type="molecule type" value="Genomic_DNA"/>
</dbReference>
<dbReference type="KEGG" id="kpx:PMK1_00979"/>
<dbReference type="EMBL" id="ULCI01000017">
    <property type="protein sequence ID" value="SYR44921.1"/>
    <property type="molecule type" value="Genomic_DNA"/>
</dbReference>